<dbReference type="PANTHER" id="PTHR11778">
    <property type="entry name" value="SERYL-TRNA SYNTHETASE"/>
    <property type="match status" value="1"/>
</dbReference>
<accession>A0A811S952</accession>
<dbReference type="OrthoDB" id="10264585at2759"/>
<dbReference type="GO" id="GO:0005524">
    <property type="term" value="F:ATP binding"/>
    <property type="evidence" value="ECO:0007669"/>
    <property type="project" value="InterPro"/>
</dbReference>
<evidence type="ECO:0000313" key="3">
    <source>
        <dbReference type="Proteomes" id="UP000604825"/>
    </source>
</evidence>
<dbReference type="InterPro" id="IPR002317">
    <property type="entry name" value="Ser-tRNA-ligase_type_1"/>
</dbReference>
<feature type="domain" description="Serine-tRNA synthetase type1 N-terminal" evidence="1">
    <location>
        <begin position="1"/>
        <end position="95"/>
    </location>
</feature>
<dbReference type="AlphaFoldDB" id="A0A811S952"/>
<dbReference type="InterPro" id="IPR015866">
    <property type="entry name" value="Ser-tRNA-synth_1_N"/>
</dbReference>
<dbReference type="Proteomes" id="UP000604825">
    <property type="component" value="Unassembled WGS sequence"/>
</dbReference>
<dbReference type="SUPFAM" id="SSF46589">
    <property type="entry name" value="tRNA-binding arm"/>
    <property type="match status" value="1"/>
</dbReference>
<gene>
    <name evidence="2" type="ORF">NCGR_LOCUS61184</name>
</gene>
<keyword evidence="3" id="KW-1185">Reference proteome</keyword>
<sequence length="99" mass="11410">MLDINLLRTGENKHDGKADLVRLSQLNRFASVELVDEVIALDEAWRQLRFDLDKDRQELNVASKKIGKLKTGKQDEEAQKLMDGTNEIKKRQAAMCRKE</sequence>
<dbReference type="Gene3D" id="1.10.287.40">
    <property type="entry name" value="Serine-tRNA synthetase, tRNA binding domain"/>
    <property type="match status" value="1"/>
</dbReference>
<reference evidence="2" key="1">
    <citation type="submission" date="2020-10" db="EMBL/GenBank/DDBJ databases">
        <authorList>
            <person name="Han B."/>
            <person name="Lu T."/>
            <person name="Zhao Q."/>
            <person name="Huang X."/>
            <person name="Zhao Y."/>
        </authorList>
    </citation>
    <scope>NUCLEOTIDE SEQUENCE</scope>
</reference>
<name>A0A811S952_9POAL</name>
<evidence type="ECO:0000259" key="1">
    <source>
        <dbReference type="Pfam" id="PF02403"/>
    </source>
</evidence>
<dbReference type="GO" id="GO:0006434">
    <property type="term" value="P:seryl-tRNA aminoacylation"/>
    <property type="evidence" value="ECO:0007669"/>
    <property type="project" value="InterPro"/>
</dbReference>
<protein>
    <recommendedName>
        <fullName evidence="1">Serine-tRNA synthetase type1 N-terminal domain-containing protein</fullName>
    </recommendedName>
</protein>
<dbReference type="InterPro" id="IPR010978">
    <property type="entry name" value="tRNA-bd_arm"/>
</dbReference>
<proteinExistence type="predicted"/>
<dbReference type="Pfam" id="PF02403">
    <property type="entry name" value="Seryl_tRNA_N"/>
    <property type="match status" value="1"/>
</dbReference>
<comment type="caution">
    <text evidence="2">The sequence shown here is derived from an EMBL/GenBank/DDBJ whole genome shotgun (WGS) entry which is preliminary data.</text>
</comment>
<organism evidence="2 3">
    <name type="scientific">Miscanthus lutarioriparius</name>
    <dbReference type="NCBI Taxonomy" id="422564"/>
    <lineage>
        <taxon>Eukaryota</taxon>
        <taxon>Viridiplantae</taxon>
        <taxon>Streptophyta</taxon>
        <taxon>Embryophyta</taxon>
        <taxon>Tracheophyta</taxon>
        <taxon>Spermatophyta</taxon>
        <taxon>Magnoliopsida</taxon>
        <taxon>Liliopsida</taxon>
        <taxon>Poales</taxon>
        <taxon>Poaceae</taxon>
        <taxon>PACMAD clade</taxon>
        <taxon>Panicoideae</taxon>
        <taxon>Andropogonodae</taxon>
        <taxon>Andropogoneae</taxon>
        <taxon>Saccharinae</taxon>
        <taxon>Miscanthus</taxon>
    </lineage>
</organism>
<dbReference type="EMBL" id="CAJGYO010000018">
    <property type="protein sequence ID" value="CAD6337086.1"/>
    <property type="molecule type" value="Genomic_DNA"/>
</dbReference>
<dbReference type="InterPro" id="IPR042103">
    <property type="entry name" value="SerRS_1_N_sf"/>
</dbReference>
<dbReference type="GO" id="GO:0004828">
    <property type="term" value="F:serine-tRNA ligase activity"/>
    <property type="evidence" value="ECO:0007669"/>
    <property type="project" value="InterPro"/>
</dbReference>
<evidence type="ECO:0000313" key="2">
    <source>
        <dbReference type="EMBL" id="CAD6337086.1"/>
    </source>
</evidence>